<evidence type="ECO:0000313" key="1">
    <source>
        <dbReference type="EMBL" id="CAD7652926.1"/>
    </source>
</evidence>
<protein>
    <submittedName>
        <fullName evidence="1">Uncharacterized protein</fullName>
    </submittedName>
</protein>
<gene>
    <name evidence="1" type="ORF">ONB1V03_LOCUS9584</name>
</gene>
<accession>A0A7R9M3J5</accession>
<evidence type="ECO:0000313" key="2">
    <source>
        <dbReference type="Proteomes" id="UP000728032"/>
    </source>
</evidence>
<dbReference type="Proteomes" id="UP000728032">
    <property type="component" value="Unassembled WGS sequence"/>
</dbReference>
<sequence length="163" mass="18220">MALMRGLDKRRERRTEVITKTAAELDPLGDHRNAMNDVSMRMLGTIDDLAVTQGMTAQEVQARVVVLRTHLFGPEVSAGGHTPTPGLASLLRLRFGTDISMLHTLVRHTSDHHIPNVDNIDYNLMHTIRVDLRNFAHNNSIEEIVLDDTGDQDSGDHWIGSNH</sequence>
<keyword evidence="2" id="KW-1185">Reference proteome</keyword>
<reference evidence="1" key="1">
    <citation type="submission" date="2020-11" db="EMBL/GenBank/DDBJ databases">
        <authorList>
            <person name="Tran Van P."/>
        </authorList>
    </citation>
    <scope>NUCLEOTIDE SEQUENCE</scope>
</reference>
<proteinExistence type="predicted"/>
<name>A0A7R9M3J5_9ACAR</name>
<dbReference type="EMBL" id="CAJPVJ010006070">
    <property type="protein sequence ID" value="CAG2170113.1"/>
    <property type="molecule type" value="Genomic_DNA"/>
</dbReference>
<dbReference type="EMBL" id="OC920895">
    <property type="protein sequence ID" value="CAD7652926.1"/>
    <property type="molecule type" value="Genomic_DNA"/>
</dbReference>
<dbReference type="AlphaFoldDB" id="A0A7R9M3J5"/>
<organism evidence="1">
    <name type="scientific">Oppiella nova</name>
    <dbReference type="NCBI Taxonomy" id="334625"/>
    <lineage>
        <taxon>Eukaryota</taxon>
        <taxon>Metazoa</taxon>
        <taxon>Ecdysozoa</taxon>
        <taxon>Arthropoda</taxon>
        <taxon>Chelicerata</taxon>
        <taxon>Arachnida</taxon>
        <taxon>Acari</taxon>
        <taxon>Acariformes</taxon>
        <taxon>Sarcoptiformes</taxon>
        <taxon>Oribatida</taxon>
        <taxon>Brachypylina</taxon>
        <taxon>Oppioidea</taxon>
        <taxon>Oppiidae</taxon>
        <taxon>Oppiella</taxon>
    </lineage>
</organism>